<dbReference type="PANTHER" id="PTHR43004:SF19">
    <property type="entry name" value="BINDING MONOOXYGENASE, PUTATIVE (JCVI)-RELATED"/>
    <property type="match status" value="1"/>
</dbReference>
<keyword evidence="2" id="KW-0285">Flavoprotein</keyword>
<dbReference type="InterPro" id="IPR036188">
    <property type="entry name" value="FAD/NAD-bd_sf"/>
</dbReference>
<comment type="caution">
    <text evidence="5">The sequence shown here is derived from an EMBL/GenBank/DDBJ whole genome shotgun (WGS) entry which is preliminary data.</text>
</comment>
<dbReference type="SUPFAM" id="SSF51905">
    <property type="entry name" value="FAD/NAD(P)-binding domain"/>
    <property type="match status" value="1"/>
</dbReference>
<keyword evidence="5" id="KW-0503">Monooxygenase</keyword>
<dbReference type="Pfam" id="PF01494">
    <property type="entry name" value="FAD_binding_3"/>
    <property type="match status" value="2"/>
</dbReference>
<dbReference type="Gene3D" id="3.30.70.2450">
    <property type="match status" value="1"/>
</dbReference>
<keyword evidence="6" id="KW-1185">Reference proteome</keyword>
<proteinExistence type="predicted"/>
<dbReference type="Gene3D" id="3.50.50.60">
    <property type="entry name" value="FAD/NAD(P)-binding domain"/>
    <property type="match status" value="1"/>
</dbReference>
<gene>
    <name evidence="5" type="ORF">WAT24_16365</name>
</gene>
<evidence type="ECO:0000259" key="4">
    <source>
        <dbReference type="Pfam" id="PF01494"/>
    </source>
</evidence>
<evidence type="ECO:0000313" key="5">
    <source>
        <dbReference type="EMBL" id="MEI7038327.1"/>
    </source>
</evidence>
<dbReference type="PRINTS" id="PR00420">
    <property type="entry name" value="RNGMNOXGNASE"/>
</dbReference>
<feature type="domain" description="FAD-binding" evidence="4">
    <location>
        <begin position="241"/>
        <end position="324"/>
    </location>
</feature>
<sequence>MPSHTEPVLIAGAGPTGLAAALFLAQRDVPVRVIDKAPVPSHHSKALAVNPRTQELLEDSGVTDRMLAEGWLIQGATLHRPGSEDVILPLSPLLDTGRAMLTLAQARTEALLTEALQRLGVAVERGVRLESVEQAADTVTAELVHADGAVERVQAPLLFGADGAHSTVRQALGLAFPGDELPEPWQLWDLRLATPLDPDRVHLLLRPDGFLFLLRVRGDVWRVMGNGSAPLASLPPGSVCGEVVWQSHFHIAHRVAERAGAGRVLLGGDAAHIHSPLGARGMNLGIEDAYVFADCAAGALAGDAERLTGYAQARHAVHRQVVRRIAALTRLMHGYPATLRELRDTIVPRLLRFGPARRQFMRLAGGLDHPLLTHC</sequence>
<name>A0ABU8JHP7_9GAMM</name>
<accession>A0ABU8JHP7</accession>
<evidence type="ECO:0000256" key="3">
    <source>
        <dbReference type="ARBA" id="ARBA00022827"/>
    </source>
</evidence>
<dbReference type="Proteomes" id="UP001381174">
    <property type="component" value="Unassembled WGS sequence"/>
</dbReference>
<keyword evidence="5" id="KW-0560">Oxidoreductase</keyword>
<dbReference type="EMBL" id="JBBBNY010000022">
    <property type="protein sequence ID" value="MEI7038327.1"/>
    <property type="molecule type" value="Genomic_DNA"/>
</dbReference>
<dbReference type="RefSeq" id="WP_336808967.1">
    <property type="nucleotide sequence ID" value="NZ_JBBBNY010000022.1"/>
</dbReference>
<dbReference type="PANTHER" id="PTHR43004">
    <property type="entry name" value="TRK SYSTEM POTASSIUM UPTAKE PROTEIN"/>
    <property type="match status" value="1"/>
</dbReference>
<feature type="domain" description="FAD-binding" evidence="4">
    <location>
        <begin position="7"/>
        <end position="197"/>
    </location>
</feature>
<dbReference type="GO" id="GO:0004497">
    <property type="term" value="F:monooxygenase activity"/>
    <property type="evidence" value="ECO:0007669"/>
    <property type="project" value="UniProtKB-KW"/>
</dbReference>
<dbReference type="InterPro" id="IPR002938">
    <property type="entry name" value="FAD-bd"/>
</dbReference>
<reference evidence="5 6" key="1">
    <citation type="journal article" date="2014" name="Int. J. Syst. Evol. Microbiol.">
        <title>Fulvimonas yonginensis sp. nov., isolated from greenhouse soil, and emended description of the genus Fulvimonas.</title>
        <authorList>
            <person name="Ahn J.H."/>
            <person name="Kim S.J."/>
            <person name="Weon H.Y."/>
            <person name="Hong S.B."/>
            <person name="Seok S.J."/>
            <person name="Kwon S.W."/>
        </authorList>
    </citation>
    <scope>NUCLEOTIDE SEQUENCE [LARGE SCALE GENOMIC DNA]</scope>
    <source>
        <strain evidence="5 6">KACC 16952</strain>
    </source>
</reference>
<organism evidence="5 6">
    <name type="scientific">Fulvimonas yonginensis</name>
    <dbReference type="NCBI Taxonomy" id="1495200"/>
    <lineage>
        <taxon>Bacteria</taxon>
        <taxon>Pseudomonadati</taxon>
        <taxon>Pseudomonadota</taxon>
        <taxon>Gammaproteobacteria</taxon>
        <taxon>Lysobacterales</taxon>
        <taxon>Rhodanobacteraceae</taxon>
        <taxon>Fulvimonas</taxon>
    </lineage>
</organism>
<evidence type="ECO:0000313" key="6">
    <source>
        <dbReference type="Proteomes" id="UP001381174"/>
    </source>
</evidence>
<comment type="cofactor">
    <cofactor evidence="1">
        <name>FAD</name>
        <dbReference type="ChEBI" id="CHEBI:57692"/>
    </cofactor>
</comment>
<evidence type="ECO:0000256" key="2">
    <source>
        <dbReference type="ARBA" id="ARBA00022630"/>
    </source>
</evidence>
<keyword evidence="3" id="KW-0274">FAD</keyword>
<evidence type="ECO:0000256" key="1">
    <source>
        <dbReference type="ARBA" id="ARBA00001974"/>
    </source>
</evidence>
<dbReference type="InterPro" id="IPR050641">
    <property type="entry name" value="RIFMO-like"/>
</dbReference>
<protein>
    <submittedName>
        <fullName evidence="5">FAD-dependent monooxygenase</fullName>
    </submittedName>
</protein>